<sequence>MTRFLLILSGVLCGLLLVVLSEGRVGHLRAFAPQMVPGWAAPIDNGATLWQGRARGIRPLGFPVETDLSWRFARLRAFGAIWDLSAMAPGLSGRAELDLPLARDRAELRDGRAEVLLGDWPGLVRGVTLDGLLEVAGLHADLALPERSLRAFGADIRWTGARINGQDIGTGEMTVLSDQGGGWRAPFSLEGDVVVASGTLEGRFGAPVAVLDLRIEDAGGMPIEWQKALDRVARRVGTSWIVRRDLDLSLEWPLL</sequence>
<dbReference type="OrthoDB" id="7740091at2"/>
<keyword evidence="2" id="KW-1185">Reference proteome</keyword>
<dbReference type="RefSeq" id="WP_092839249.1">
    <property type="nucleotide sequence ID" value="NZ_FOVP01000013.1"/>
</dbReference>
<evidence type="ECO:0000313" key="2">
    <source>
        <dbReference type="Proteomes" id="UP000198599"/>
    </source>
</evidence>
<protein>
    <recommendedName>
        <fullName evidence="3">Type II secretion system protein N</fullName>
    </recommendedName>
</protein>
<organism evidence="1 2">
    <name type="scientific">Roseovarius lutimaris</name>
    <dbReference type="NCBI Taxonomy" id="1005928"/>
    <lineage>
        <taxon>Bacteria</taxon>
        <taxon>Pseudomonadati</taxon>
        <taxon>Pseudomonadota</taxon>
        <taxon>Alphaproteobacteria</taxon>
        <taxon>Rhodobacterales</taxon>
        <taxon>Roseobacteraceae</taxon>
        <taxon>Roseovarius</taxon>
    </lineage>
</organism>
<dbReference type="EMBL" id="FOVP01000013">
    <property type="protein sequence ID" value="SFO01636.1"/>
    <property type="molecule type" value="Genomic_DNA"/>
</dbReference>
<proteinExistence type="predicted"/>
<gene>
    <name evidence="1" type="ORF">SAMN04487859_11363</name>
</gene>
<evidence type="ECO:0008006" key="3">
    <source>
        <dbReference type="Google" id="ProtNLM"/>
    </source>
</evidence>
<dbReference type="Proteomes" id="UP000198599">
    <property type="component" value="Unassembled WGS sequence"/>
</dbReference>
<reference evidence="2" key="1">
    <citation type="submission" date="2016-10" db="EMBL/GenBank/DDBJ databases">
        <authorList>
            <person name="Varghese N."/>
            <person name="Submissions S."/>
        </authorList>
    </citation>
    <scope>NUCLEOTIDE SEQUENCE [LARGE SCALE GENOMIC DNA]</scope>
    <source>
        <strain evidence="2">DSM 28463</strain>
    </source>
</reference>
<accession>A0A1I5DR28</accession>
<name>A0A1I5DR28_9RHOB</name>
<dbReference type="STRING" id="1005928.SAMN04487859_11363"/>
<dbReference type="AlphaFoldDB" id="A0A1I5DR28"/>
<evidence type="ECO:0000313" key="1">
    <source>
        <dbReference type="EMBL" id="SFO01636.1"/>
    </source>
</evidence>